<evidence type="ECO:0000313" key="2">
    <source>
        <dbReference type="Proteomes" id="UP000265520"/>
    </source>
</evidence>
<sequence length="49" mass="5257">MTKLLSALVGLKTTTMMMRMGEECPGVEIGFPRARRIITLGSSLGSTTL</sequence>
<evidence type="ECO:0000313" key="1">
    <source>
        <dbReference type="EMBL" id="MCI97062.1"/>
    </source>
</evidence>
<accession>A0A392WBF5</accession>
<keyword evidence="2" id="KW-1185">Reference proteome</keyword>
<name>A0A392WBF5_9FABA</name>
<dbReference type="AlphaFoldDB" id="A0A392WBF5"/>
<dbReference type="EMBL" id="LXQA011431583">
    <property type="protein sequence ID" value="MCI97062.1"/>
    <property type="molecule type" value="Genomic_DNA"/>
</dbReference>
<reference evidence="1 2" key="1">
    <citation type="journal article" date="2018" name="Front. Plant Sci.">
        <title>Red Clover (Trifolium pratense) and Zigzag Clover (T. medium) - A Picture of Genomic Similarities and Differences.</title>
        <authorList>
            <person name="Dluhosova J."/>
            <person name="Istvanek J."/>
            <person name="Nedelnik J."/>
            <person name="Repkova J."/>
        </authorList>
    </citation>
    <scope>NUCLEOTIDE SEQUENCE [LARGE SCALE GENOMIC DNA]</scope>
    <source>
        <strain evidence="2">cv. 10/8</strain>
        <tissue evidence="1">Leaf</tissue>
    </source>
</reference>
<comment type="caution">
    <text evidence="1">The sequence shown here is derived from an EMBL/GenBank/DDBJ whole genome shotgun (WGS) entry which is preliminary data.</text>
</comment>
<organism evidence="1 2">
    <name type="scientific">Trifolium medium</name>
    <dbReference type="NCBI Taxonomy" id="97028"/>
    <lineage>
        <taxon>Eukaryota</taxon>
        <taxon>Viridiplantae</taxon>
        <taxon>Streptophyta</taxon>
        <taxon>Embryophyta</taxon>
        <taxon>Tracheophyta</taxon>
        <taxon>Spermatophyta</taxon>
        <taxon>Magnoliopsida</taxon>
        <taxon>eudicotyledons</taxon>
        <taxon>Gunneridae</taxon>
        <taxon>Pentapetalae</taxon>
        <taxon>rosids</taxon>
        <taxon>fabids</taxon>
        <taxon>Fabales</taxon>
        <taxon>Fabaceae</taxon>
        <taxon>Papilionoideae</taxon>
        <taxon>50 kb inversion clade</taxon>
        <taxon>NPAAA clade</taxon>
        <taxon>Hologalegina</taxon>
        <taxon>IRL clade</taxon>
        <taxon>Trifolieae</taxon>
        <taxon>Trifolium</taxon>
    </lineage>
</organism>
<protein>
    <submittedName>
        <fullName evidence="1">Uncharacterized protein</fullName>
    </submittedName>
</protein>
<dbReference type="Proteomes" id="UP000265520">
    <property type="component" value="Unassembled WGS sequence"/>
</dbReference>
<proteinExistence type="predicted"/>
<feature type="non-terminal residue" evidence="1">
    <location>
        <position position="49"/>
    </location>
</feature>